<dbReference type="EMBL" id="BPLQ01002304">
    <property type="protein sequence ID" value="GIX91164.1"/>
    <property type="molecule type" value="Genomic_DNA"/>
</dbReference>
<sequence length="78" mass="9055">DQDPAIMGPTVIEATKKSLQMRYLLLPYLYTLFARSHAFGDTVARPLFFEFPKDKNTYPIDEQFLWGPALMIIPVLYE</sequence>
<dbReference type="PANTHER" id="PTHR22762">
    <property type="entry name" value="ALPHA-GLUCOSIDASE"/>
    <property type="match status" value="1"/>
</dbReference>
<gene>
    <name evidence="2" type="ORF">CDAR_191581</name>
</gene>
<dbReference type="GO" id="GO:0004558">
    <property type="term" value="F:alpha-1,4-glucosidase activity"/>
    <property type="evidence" value="ECO:0007669"/>
    <property type="project" value="TreeGrafter"/>
</dbReference>
<evidence type="ECO:0000313" key="2">
    <source>
        <dbReference type="EMBL" id="GIX91164.1"/>
    </source>
</evidence>
<accession>A0AAV4P2A3</accession>
<organism evidence="2 3">
    <name type="scientific">Caerostris darwini</name>
    <dbReference type="NCBI Taxonomy" id="1538125"/>
    <lineage>
        <taxon>Eukaryota</taxon>
        <taxon>Metazoa</taxon>
        <taxon>Ecdysozoa</taxon>
        <taxon>Arthropoda</taxon>
        <taxon>Chelicerata</taxon>
        <taxon>Arachnida</taxon>
        <taxon>Araneae</taxon>
        <taxon>Araneomorphae</taxon>
        <taxon>Entelegynae</taxon>
        <taxon>Araneoidea</taxon>
        <taxon>Araneidae</taxon>
        <taxon>Caerostris</taxon>
    </lineage>
</organism>
<dbReference type="PANTHER" id="PTHR22762:SF131">
    <property type="entry name" value="GLYCOSIDE HYDROLASE FAMILY 31 N-TERMINAL DOMAIN-CONTAINING PROTEIN"/>
    <property type="match status" value="1"/>
</dbReference>
<dbReference type="InterPro" id="IPR048395">
    <property type="entry name" value="Glyco_hydro_31_C"/>
</dbReference>
<comment type="caution">
    <text evidence="2">The sequence shown here is derived from an EMBL/GenBank/DDBJ whole genome shotgun (WGS) entry which is preliminary data.</text>
</comment>
<dbReference type="Gene3D" id="2.60.40.1180">
    <property type="entry name" value="Golgi alpha-mannosidase II"/>
    <property type="match status" value="1"/>
</dbReference>
<feature type="non-terminal residue" evidence="2">
    <location>
        <position position="1"/>
    </location>
</feature>
<dbReference type="Pfam" id="PF21365">
    <property type="entry name" value="Glyco_hydro_31_3rd"/>
    <property type="match status" value="1"/>
</dbReference>
<dbReference type="Proteomes" id="UP001054837">
    <property type="component" value="Unassembled WGS sequence"/>
</dbReference>
<feature type="domain" description="Glycosyl hydrolase family 31 C-terminal" evidence="1">
    <location>
        <begin position="40"/>
        <end position="77"/>
    </location>
</feature>
<evidence type="ECO:0000313" key="3">
    <source>
        <dbReference type="Proteomes" id="UP001054837"/>
    </source>
</evidence>
<dbReference type="SUPFAM" id="SSF51011">
    <property type="entry name" value="Glycosyl hydrolase domain"/>
    <property type="match status" value="1"/>
</dbReference>
<dbReference type="AlphaFoldDB" id="A0AAV4P2A3"/>
<protein>
    <recommendedName>
        <fullName evidence="1">Glycosyl hydrolase family 31 C-terminal domain-containing protein</fullName>
    </recommendedName>
</protein>
<proteinExistence type="predicted"/>
<evidence type="ECO:0000259" key="1">
    <source>
        <dbReference type="Pfam" id="PF21365"/>
    </source>
</evidence>
<name>A0AAV4P2A3_9ARAC</name>
<dbReference type="Gene3D" id="3.20.20.80">
    <property type="entry name" value="Glycosidases"/>
    <property type="match status" value="1"/>
</dbReference>
<dbReference type="InterPro" id="IPR013780">
    <property type="entry name" value="Glyco_hydro_b"/>
</dbReference>
<feature type="non-terminal residue" evidence="2">
    <location>
        <position position="78"/>
    </location>
</feature>
<keyword evidence="3" id="KW-1185">Reference proteome</keyword>
<reference evidence="2 3" key="1">
    <citation type="submission" date="2021-06" db="EMBL/GenBank/DDBJ databases">
        <title>Caerostris darwini draft genome.</title>
        <authorList>
            <person name="Kono N."/>
            <person name="Arakawa K."/>
        </authorList>
    </citation>
    <scope>NUCLEOTIDE SEQUENCE [LARGE SCALE GENOMIC DNA]</scope>
</reference>